<name>A0A1V2DPB5_9GAMM</name>
<keyword evidence="2" id="KW-1185">Reference proteome</keyword>
<evidence type="ECO:0000313" key="1">
    <source>
        <dbReference type="EMBL" id="ONF42508.1"/>
    </source>
</evidence>
<proteinExistence type="predicted"/>
<gene>
    <name evidence="1" type="ORF">BTO32_14945</name>
</gene>
<comment type="caution">
    <text evidence="1">The sequence shown here is derived from an EMBL/GenBank/DDBJ whole genome shotgun (WGS) entry which is preliminary data.</text>
</comment>
<sequence length="88" mass="9567">MTSDHLNSGEILCLELDDQALDDLITLLNENLQSIERKYEAAIESKKLAQSVSKCSEYSKFVCCSITPPLSPSNNPGSATIAFPDSLC</sequence>
<reference evidence="1 2" key="1">
    <citation type="submission" date="2016-12" db="EMBL/GenBank/DDBJ databases">
        <title>Marinobacter lutaoensis whole genome sequencing.</title>
        <authorList>
            <person name="Verma A."/>
            <person name="Krishnamurthi S."/>
        </authorList>
    </citation>
    <scope>NUCLEOTIDE SEQUENCE [LARGE SCALE GENOMIC DNA]</scope>
    <source>
        <strain evidence="1 2">T5054</strain>
    </source>
</reference>
<accession>A0A1V2DPB5</accession>
<dbReference type="RefSeq" id="WP_076725453.1">
    <property type="nucleotide sequence ID" value="NZ_MSCW01000009.1"/>
</dbReference>
<protein>
    <submittedName>
        <fullName evidence="1">Uncharacterized protein</fullName>
    </submittedName>
</protein>
<dbReference type="EMBL" id="MSCW01000009">
    <property type="protein sequence ID" value="ONF42508.1"/>
    <property type="molecule type" value="Genomic_DNA"/>
</dbReference>
<evidence type="ECO:0000313" key="2">
    <source>
        <dbReference type="Proteomes" id="UP000189339"/>
    </source>
</evidence>
<dbReference type="Proteomes" id="UP000189339">
    <property type="component" value="Unassembled WGS sequence"/>
</dbReference>
<organism evidence="1 2">
    <name type="scientific">Marinobacter lutaoensis</name>
    <dbReference type="NCBI Taxonomy" id="135739"/>
    <lineage>
        <taxon>Bacteria</taxon>
        <taxon>Pseudomonadati</taxon>
        <taxon>Pseudomonadota</taxon>
        <taxon>Gammaproteobacteria</taxon>
        <taxon>Pseudomonadales</taxon>
        <taxon>Marinobacteraceae</taxon>
        <taxon>Marinobacter</taxon>
    </lineage>
</organism>
<dbReference type="STRING" id="135739.BTO32_14945"/>
<dbReference type="AlphaFoldDB" id="A0A1V2DPB5"/>